<evidence type="ECO:0000259" key="5">
    <source>
        <dbReference type="PROSITE" id="PS51294"/>
    </source>
</evidence>
<sequence length="616" mass="67987">METVVDIVGNEEARVQDITLQKTADPVVYQLVRVDDNGELVPATDDEVMAVEDLLEDDNSKGGTPDTGRTLECSTSYGCGPCGSDKVQFNGSEGQSQVEELEVGPEKPRMPPNPAMDFVETDSQHEERIPSLIPNASDDSVCQFGSPEGCSKLLGGTDESKTSTSATGTGLKPDFSLLNGEIQLDILSVKDLQETFKATFGRETSVKDKQWLKRRIIMGLTNSCDFSTTTFVIIDNRVVKKGREETCKTADCPVLVDCVVRSAMESHEGPSTSHDKHETHAIANGMQIRSSTFQENCGSKDADTEQRPAKRVRKPTKRYIEELSEGESRDSGDKIVSLVKHPANDQPSAKVCARPVQDFELDGRCLTRKDSLGGSGIQVPYVSRIRRSRPRENFMTLMKFQPSDMEISSVLEKDGVESSEQLDKESGNEVLKNSLSPRWIQEPPVASTERCQPYTEKKTIQLEKEVKPKYLESYKTSSDDEVATVPTANGGMRRKHHRPWSLSEVVKLVEGVAKYGAGRWSEIKRLAFASYSYRTSVDLKDKWRNLLRASLAELPTGNGMPSSRKQASVPIPAPILSRVRELADIQTQVPPSFSSGRLAGFNDSNNTVHETSPGFL</sequence>
<feature type="compositionally biased region" description="Polar residues" evidence="3">
    <location>
        <begin position="88"/>
        <end position="98"/>
    </location>
</feature>
<dbReference type="PANTHER" id="PTHR47122:SF4">
    <property type="entry name" value="TRF-LIKE 3"/>
    <property type="match status" value="1"/>
</dbReference>
<feature type="region of interest" description="Disordered" evidence="3">
    <location>
        <begin position="88"/>
        <end position="112"/>
    </location>
</feature>
<evidence type="ECO:0000256" key="3">
    <source>
        <dbReference type="SAM" id="MobiDB-lite"/>
    </source>
</evidence>
<dbReference type="InterPro" id="IPR017930">
    <property type="entry name" value="Myb_dom"/>
</dbReference>
<reference evidence="6" key="1">
    <citation type="submission" date="2015-05" db="EMBL/GenBank/DDBJ databases">
        <title>Utilizing next-generation sequencing to resolve the backbone and inform taxonomy of the Core Goodeniaceae.</title>
        <authorList>
            <person name="Michener P.S."/>
            <person name="Gardner A.G."/>
            <person name="Jabaily R.S."/>
            <person name="Sessa E."/>
        </authorList>
    </citation>
    <scope>NUCLEOTIDE SEQUENCE</scope>
</reference>
<evidence type="ECO:0000259" key="4">
    <source>
        <dbReference type="PROSITE" id="PS50090"/>
    </source>
</evidence>
<dbReference type="SMART" id="SM00717">
    <property type="entry name" value="SANT"/>
    <property type="match status" value="1"/>
</dbReference>
<dbReference type="InterPro" id="IPR001005">
    <property type="entry name" value="SANT/Myb"/>
</dbReference>
<gene>
    <name evidence="6" type="primary">MYB30</name>
</gene>
<comment type="subcellular location">
    <subcellularLocation>
        <location evidence="1">Nucleus</location>
    </subcellularLocation>
</comment>
<evidence type="ECO:0000313" key="6">
    <source>
        <dbReference type="EMBL" id="AKV71969.1"/>
    </source>
</evidence>
<evidence type="ECO:0000256" key="2">
    <source>
        <dbReference type="ARBA" id="ARBA00023242"/>
    </source>
</evidence>
<feature type="domain" description="HTH myb-type" evidence="5">
    <location>
        <begin position="492"/>
        <end position="551"/>
    </location>
</feature>
<protein>
    <submittedName>
        <fullName evidence="6">Telomere repeat-binding factor like-protein</fullName>
    </submittedName>
</protein>
<accession>A0A0K1SBL3</accession>
<feature type="region of interest" description="Disordered" evidence="3">
    <location>
        <begin position="596"/>
        <end position="616"/>
    </location>
</feature>
<dbReference type="EMBL" id="KR780106">
    <property type="protein sequence ID" value="AKV71969.1"/>
    <property type="molecule type" value="mRNA"/>
</dbReference>
<dbReference type="SUPFAM" id="SSF46689">
    <property type="entry name" value="Homeodomain-like"/>
    <property type="match status" value="1"/>
</dbReference>
<feature type="compositionally biased region" description="Basic and acidic residues" evidence="3">
    <location>
        <begin position="298"/>
        <end position="308"/>
    </location>
</feature>
<proteinExistence type="evidence at transcript level"/>
<dbReference type="InterPro" id="IPR009057">
    <property type="entry name" value="Homeodomain-like_sf"/>
</dbReference>
<dbReference type="PROSITE" id="PS50090">
    <property type="entry name" value="MYB_LIKE"/>
    <property type="match status" value="1"/>
</dbReference>
<dbReference type="AlphaFoldDB" id="A0A0K1SBL3"/>
<name>A0A0K1SBL3_REHGL</name>
<dbReference type="Gene3D" id="1.10.246.220">
    <property type="match status" value="1"/>
</dbReference>
<dbReference type="PROSITE" id="PS51294">
    <property type="entry name" value="HTH_MYB"/>
    <property type="match status" value="1"/>
</dbReference>
<feature type="region of interest" description="Disordered" evidence="3">
    <location>
        <begin position="293"/>
        <end position="317"/>
    </location>
</feature>
<evidence type="ECO:0000256" key="1">
    <source>
        <dbReference type="ARBA" id="ARBA00004123"/>
    </source>
</evidence>
<dbReference type="Pfam" id="PF00249">
    <property type="entry name" value="Myb_DNA-binding"/>
    <property type="match status" value="1"/>
</dbReference>
<feature type="domain" description="Myb-like" evidence="4">
    <location>
        <begin position="499"/>
        <end position="547"/>
    </location>
</feature>
<dbReference type="PANTHER" id="PTHR47122">
    <property type="entry name" value="MYB-LIKE DNA-BINDING DOMAIN CONTAINING PROTEIN, EXPRESSED"/>
    <property type="match status" value="1"/>
</dbReference>
<organism evidence="6">
    <name type="scientific">Rehmannia glutinosa</name>
    <name type="common">Chinese foxglove</name>
    <dbReference type="NCBI Taxonomy" id="99300"/>
    <lineage>
        <taxon>Eukaryota</taxon>
        <taxon>Viridiplantae</taxon>
        <taxon>Streptophyta</taxon>
        <taxon>Embryophyta</taxon>
        <taxon>Tracheophyta</taxon>
        <taxon>Spermatophyta</taxon>
        <taxon>Magnoliopsida</taxon>
        <taxon>eudicotyledons</taxon>
        <taxon>Gunneridae</taxon>
        <taxon>Pentapetalae</taxon>
        <taxon>asterids</taxon>
        <taxon>lamiids</taxon>
        <taxon>Lamiales</taxon>
        <taxon>Orobanchaceae</taxon>
        <taxon>Rehmannieae</taxon>
        <taxon>Rehmannia</taxon>
    </lineage>
</organism>
<dbReference type="CDD" id="cd11660">
    <property type="entry name" value="SANT_TRF"/>
    <property type="match status" value="1"/>
</dbReference>
<dbReference type="GO" id="GO:0005634">
    <property type="term" value="C:nucleus"/>
    <property type="evidence" value="ECO:0007669"/>
    <property type="project" value="UniProtKB-SubCell"/>
</dbReference>
<keyword evidence="2" id="KW-0539">Nucleus</keyword>